<organism evidence="2 3">
    <name type="scientific">Rhizopus stolonifer</name>
    <name type="common">Rhizopus nigricans</name>
    <dbReference type="NCBI Taxonomy" id="4846"/>
    <lineage>
        <taxon>Eukaryota</taxon>
        <taxon>Fungi</taxon>
        <taxon>Fungi incertae sedis</taxon>
        <taxon>Mucoromycota</taxon>
        <taxon>Mucoromycotina</taxon>
        <taxon>Mucoromycetes</taxon>
        <taxon>Mucorales</taxon>
        <taxon>Mucorineae</taxon>
        <taxon>Rhizopodaceae</taxon>
        <taxon>Rhizopus</taxon>
    </lineage>
</organism>
<protein>
    <submittedName>
        <fullName evidence="2">Uncharacterized protein</fullName>
    </submittedName>
</protein>
<proteinExistence type="predicted"/>
<accession>A0A367KV09</accession>
<comment type="caution">
    <text evidence="2">The sequence shown here is derived from an EMBL/GenBank/DDBJ whole genome shotgun (WGS) entry which is preliminary data.</text>
</comment>
<dbReference type="OrthoDB" id="2290508at2759"/>
<sequence length="126" mass="14313">MSELSLSEMLEQEKLAKIKKVPIESRYKTMPVLPERKRGDISEAARDAIDKVKRTMVDGKPTMKRVGAFLVSATSPKKKRREMPKEALTPRTSLSRILGSNIFEDYAKESPDNEDEFSLGDLIEKQ</sequence>
<reference evidence="2 3" key="1">
    <citation type="journal article" date="2018" name="G3 (Bethesda)">
        <title>Phylogenetic and Phylogenomic Definition of Rhizopus Species.</title>
        <authorList>
            <person name="Gryganskyi A.P."/>
            <person name="Golan J."/>
            <person name="Dolatabadi S."/>
            <person name="Mondo S."/>
            <person name="Robb S."/>
            <person name="Idnurm A."/>
            <person name="Muszewska A."/>
            <person name="Steczkiewicz K."/>
            <person name="Masonjones S."/>
            <person name="Liao H.L."/>
            <person name="Gajdeczka M.T."/>
            <person name="Anike F."/>
            <person name="Vuek A."/>
            <person name="Anishchenko I.M."/>
            <person name="Voigt K."/>
            <person name="de Hoog G.S."/>
            <person name="Smith M.E."/>
            <person name="Heitman J."/>
            <person name="Vilgalys R."/>
            <person name="Stajich J.E."/>
        </authorList>
    </citation>
    <scope>NUCLEOTIDE SEQUENCE [LARGE SCALE GENOMIC DNA]</scope>
    <source>
        <strain evidence="2 3">LSU 92-RS-03</strain>
    </source>
</reference>
<dbReference type="STRING" id="4846.A0A367KV09"/>
<dbReference type="Proteomes" id="UP000253551">
    <property type="component" value="Unassembled WGS sequence"/>
</dbReference>
<evidence type="ECO:0000313" key="2">
    <source>
        <dbReference type="EMBL" id="RCI05950.1"/>
    </source>
</evidence>
<dbReference type="EMBL" id="PJQM01000265">
    <property type="protein sequence ID" value="RCI05950.1"/>
    <property type="molecule type" value="Genomic_DNA"/>
</dbReference>
<feature type="region of interest" description="Disordered" evidence="1">
    <location>
        <begin position="105"/>
        <end position="126"/>
    </location>
</feature>
<keyword evidence="3" id="KW-1185">Reference proteome</keyword>
<dbReference type="AlphaFoldDB" id="A0A367KV09"/>
<name>A0A367KV09_RHIST</name>
<evidence type="ECO:0000256" key="1">
    <source>
        <dbReference type="SAM" id="MobiDB-lite"/>
    </source>
</evidence>
<evidence type="ECO:0000313" key="3">
    <source>
        <dbReference type="Proteomes" id="UP000253551"/>
    </source>
</evidence>
<gene>
    <name evidence="2" type="ORF">CU098_012100</name>
</gene>